<comment type="cofactor">
    <cofactor evidence="1 6">
        <name>Mg(2+)</name>
        <dbReference type="ChEBI" id="CHEBI:18420"/>
    </cofactor>
</comment>
<evidence type="ECO:0000256" key="2">
    <source>
        <dbReference type="ARBA" id="ARBA00009759"/>
    </source>
</evidence>
<sequence length="366" mass="38933">MDSEYLAELTTTISAVQRAAKLSKIVLAAANNRVGHIDKDDHSPVTVADFACQAILTATLTAAFPSDSFVGEEAADDLRANPDLLAAVWAILQEVKAAEVEGEDGASVVRFPTSPDHTCELIDRAGLGQPHKGRVWVFDPIDGTKTYLRGEIYAVNACLLVGGKQTVAVVGLPNLAPDATPPIQNHTIDPNPHGGSLLYAVRGRGSFLRPLPGAADLAGTRIPQHPTDTSSYRLVTSTDADSSIPGIHEKIATRMGLAYPGNDLLGWVPRWASLALGHANVTFWVYKKRERLGKIWDHAGAMLMFQEAGGKVTDVDGREPDLTAGRKMVANFGWVAAPAGVHAEILAAVQDAVRAEGHGDLLRPLA</sequence>
<feature type="binding site" evidence="6">
    <location>
        <position position="142"/>
    </location>
    <ligand>
        <name>Mg(2+)</name>
        <dbReference type="ChEBI" id="CHEBI:18420"/>
        <label>1</label>
        <note>catalytic</note>
    </ligand>
</feature>
<organism evidence="7 8">
    <name type="scientific">Verticillium nonalfalfae</name>
    <dbReference type="NCBI Taxonomy" id="1051616"/>
    <lineage>
        <taxon>Eukaryota</taxon>
        <taxon>Fungi</taxon>
        <taxon>Dikarya</taxon>
        <taxon>Ascomycota</taxon>
        <taxon>Pezizomycotina</taxon>
        <taxon>Sordariomycetes</taxon>
        <taxon>Hypocreomycetidae</taxon>
        <taxon>Glomerellales</taxon>
        <taxon>Plectosphaerellaceae</taxon>
        <taxon>Verticillium</taxon>
    </lineage>
</organism>
<evidence type="ECO:0000256" key="4">
    <source>
        <dbReference type="ARBA" id="ARBA00022801"/>
    </source>
</evidence>
<dbReference type="GeneID" id="39607421"/>
<dbReference type="GO" id="GO:0000103">
    <property type="term" value="P:sulfate assimilation"/>
    <property type="evidence" value="ECO:0007669"/>
    <property type="project" value="TreeGrafter"/>
</dbReference>
<keyword evidence="3 6" id="KW-0479">Metal-binding</keyword>
<keyword evidence="4" id="KW-0378">Hydrolase</keyword>
<dbReference type="CDD" id="cd01517">
    <property type="entry name" value="PAP_phosphatase"/>
    <property type="match status" value="1"/>
</dbReference>
<evidence type="ECO:0000313" key="7">
    <source>
        <dbReference type="EMBL" id="RNJ52390.1"/>
    </source>
</evidence>
<dbReference type="InterPro" id="IPR051090">
    <property type="entry name" value="Inositol_monoP_superfamily"/>
</dbReference>
<dbReference type="STRING" id="1051616.A0A3M9XZR9"/>
<dbReference type="PANTHER" id="PTHR43200:SF2">
    <property type="entry name" value="3'(2'),5'-BISPHOSPHATE NUCLEOTIDASE"/>
    <property type="match status" value="1"/>
</dbReference>
<evidence type="ECO:0000256" key="6">
    <source>
        <dbReference type="PIRSR" id="PIRSR600760-2"/>
    </source>
</evidence>
<dbReference type="PANTHER" id="PTHR43200">
    <property type="entry name" value="PHOSPHATASE"/>
    <property type="match status" value="1"/>
</dbReference>
<gene>
    <name evidence="7" type="ORF">D7B24_003732</name>
</gene>
<feature type="binding site" evidence="6">
    <location>
        <position position="139"/>
    </location>
    <ligand>
        <name>Mg(2+)</name>
        <dbReference type="ChEBI" id="CHEBI:18420"/>
        <label>1</label>
        <note>catalytic</note>
    </ligand>
</feature>
<dbReference type="Proteomes" id="UP000267145">
    <property type="component" value="Unassembled WGS sequence"/>
</dbReference>
<dbReference type="InterPro" id="IPR000760">
    <property type="entry name" value="Inositol_monophosphatase-like"/>
</dbReference>
<dbReference type="RefSeq" id="XP_028490548.1">
    <property type="nucleotide sequence ID" value="XM_028637919.1"/>
</dbReference>
<dbReference type="EMBL" id="RBVV01000207">
    <property type="protein sequence ID" value="RNJ52390.1"/>
    <property type="molecule type" value="Genomic_DNA"/>
</dbReference>
<evidence type="ECO:0000313" key="8">
    <source>
        <dbReference type="Proteomes" id="UP000267145"/>
    </source>
</evidence>
<reference evidence="7 8" key="1">
    <citation type="submission" date="2018-10" db="EMBL/GenBank/DDBJ databases">
        <title>Genome sequence of Verticillium nonalfalfae VnAa140.</title>
        <authorList>
            <person name="Stajich J.E."/>
            <person name="Kasson M.T."/>
        </authorList>
    </citation>
    <scope>NUCLEOTIDE SEQUENCE [LARGE SCALE GENOMIC DNA]</scope>
    <source>
        <strain evidence="7 8">VnAa140</strain>
    </source>
</reference>
<proteinExistence type="inferred from homology"/>
<evidence type="ECO:0000256" key="5">
    <source>
        <dbReference type="ARBA" id="ARBA00022842"/>
    </source>
</evidence>
<accession>A0A3M9XZR9</accession>
<dbReference type="AlphaFoldDB" id="A0A3M9XZR9"/>
<keyword evidence="8" id="KW-1185">Reference proteome</keyword>
<evidence type="ECO:0000256" key="1">
    <source>
        <dbReference type="ARBA" id="ARBA00001946"/>
    </source>
</evidence>
<feature type="binding site" evidence="6">
    <location>
        <position position="72"/>
    </location>
    <ligand>
        <name>Mg(2+)</name>
        <dbReference type="ChEBI" id="CHEBI:18420"/>
        <label>1</label>
        <note>catalytic</note>
    </ligand>
</feature>
<dbReference type="SUPFAM" id="SSF56655">
    <property type="entry name" value="Carbohydrate phosphatase"/>
    <property type="match status" value="1"/>
</dbReference>
<protein>
    <recommendedName>
        <fullName evidence="9">3'(2'),5'-bisphosphate nucleotidase</fullName>
    </recommendedName>
</protein>
<keyword evidence="5 6" id="KW-0460">Magnesium</keyword>
<feature type="binding site" evidence="6">
    <location>
        <position position="141"/>
    </location>
    <ligand>
        <name>Mg(2+)</name>
        <dbReference type="ChEBI" id="CHEBI:18420"/>
        <label>1</label>
        <note>catalytic</note>
    </ligand>
</feature>
<dbReference type="Gene3D" id="3.40.190.80">
    <property type="match status" value="1"/>
</dbReference>
<dbReference type="GO" id="GO:0046872">
    <property type="term" value="F:metal ion binding"/>
    <property type="evidence" value="ECO:0007669"/>
    <property type="project" value="UniProtKB-KW"/>
</dbReference>
<evidence type="ECO:0000256" key="3">
    <source>
        <dbReference type="ARBA" id="ARBA00022723"/>
    </source>
</evidence>
<dbReference type="Gene3D" id="3.30.540.10">
    <property type="entry name" value="Fructose-1,6-Bisphosphatase, subunit A, domain 1"/>
    <property type="match status" value="1"/>
</dbReference>
<name>A0A3M9XZR9_9PEZI</name>
<comment type="caution">
    <text evidence="7">The sequence shown here is derived from an EMBL/GenBank/DDBJ whole genome shotgun (WGS) entry which is preliminary data.</text>
</comment>
<dbReference type="GO" id="GO:0008441">
    <property type="term" value="F:3'(2'),5'-bisphosphate nucleotidase activity"/>
    <property type="evidence" value="ECO:0007669"/>
    <property type="project" value="TreeGrafter"/>
</dbReference>
<evidence type="ECO:0008006" key="9">
    <source>
        <dbReference type="Google" id="ProtNLM"/>
    </source>
</evidence>
<feature type="binding site" evidence="6">
    <location>
        <position position="297"/>
    </location>
    <ligand>
        <name>Mg(2+)</name>
        <dbReference type="ChEBI" id="CHEBI:18420"/>
        <label>1</label>
        <note>catalytic</note>
    </ligand>
</feature>
<dbReference type="Pfam" id="PF00459">
    <property type="entry name" value="Inositol_P"/>
    <property type="match status" value="1"/>
</dbReference>
<comment type="similarity">
    <text evidence="2">Belongs to the inositol monophosphatase superfamily.</text>
</comment>